<accession>A0A7X4KMZ8</accession>
<comment type="caution">
    <text evidence="2">The sequence shown here is derived from an EMBL/GenBank/DDBJ whole genome shotgun (WGS) entry which is preliminary data.</text>
</comment>
<dbReference type="AlphaFoldDB" id="A0A7X4KMZ8"/>
<evidence type="ECO:0000313" key="2">
    <source>
        <dbReference type="EMBL" id="MYN07631.1"/>
    </source>
</evidence>
<keyword evidence="3" id="KW-1185">Reference proteome</keyword>
<evidence type="ECO:0000256" key="1">
    <source>
        <dbReference type="SAM" id="SignalP"/>
    </source>
</evidence>
<gene>
    <name evidence="2" type="ORF">GTP77_09775</name>
</gene>
<proteinExistence type="predicted"/>
<protein>
    <submittedName>
        <fullName evidence="2">Uncharacterized protein</fullName>
    </submittedName>
</protein>
<sequence>MKHLVPLLLFACCAASAQQTDANSDTAAPAVEVANLRNPVLKSYKTMLAGVDIYERMKAKAPNTTLRFRLLAPDGAHAKPFTLRIANDDTSVGVPVEANGTFALPLLPELSGDAELIVNAKKGSVRWTPDIRPAGEPDTVRRLGDLRLECEVWWVIEQEDMGFFRRKLMQAVGSPCASKMSTLFYEPGRKVSGATLEHGGKRLPLKVVRNGYAFVLPLQDKSLEDEAAIVIEYAES</sequence>
<keyword evidence="1" id="KW-0732">Signal</keyword>
<feature type="signal peptide" evidence="1">
    <location>
        <begin position="1"/>
        <end position="17"/>
    </location>
</feature>
<feature type="chain" id="PRO_5031547309" evidence="1">
    <location>
        <begin position="18"/>
        <end position="236"/>
    </location>
</feature>
<dbReference type="EMBL" id="WWCU01000008">
    <property type="protein sequence ID" value="MYN07631.1"/>
    <property type="molecule type" value="Genomic_DNA"/>
</dbReference>
<evidence type="ECO:0000313" key="3">
    <source>
        <dbReference type="Proteomes" id="UP000450676"/>
    </source>
</evidence>
<organism evidence="2 3">
    <name type="scientific">Pseudoduganella aquatica</name>
    <dbReference type="NCBI Taxonomy" id="2660641"/>
    <lineage>
        <taxon>Bacteria</taxon>
        <taxon>Pseudomonadati</taxon>
        <taxon>Pseudomonadota</taxon>
        <taxon>Betaproteobacteria</taxon>
        <taxon>Burkholderiales</taxon>
        <taxon>Oxalobacteraceae</taxon>
        <taxon>Telluria group</taxon>
        <taxon>Pseudoduganella</taxon>
    </lineage>
</organism>
<reference evidence="2 3" key="1">
    <citation type="submission" date="2019-12" db="EMBL/GenBank/DDBJ databases">
        <title>Novel species isolated from a subtropical stream in China.</title>
        <authorList>
            <person name="Lu H."/>
        </authorList>
    </citation>
    <scope>NUCLEOTIDE SEQUENCE [LARGE SCALE GENOMIC DNA]</scope>
    <source>
        <strain evidence="2 3">FT127W</strain>
    </source>
</reference>
<name>A0A7X4KMZ8_9BURK</name>
<dbReference type="Proteomes" id="UP000450676">
    <property type="component" value="Unassembled WGS sequence"/>
</dbReference>
<dbReference type="RefSeq" id="WP_161071978.1">
    <property type="nucleotide sequence ID" value="NZ_WWCU01000008.1"/>
</dbReference>